<protein>
    <submittedName>
        <fullName evidence="6">Helix-turn-helix protein</fullName>
    </submittedName>
</protein>
<evidence type="ECO:0000259" key="5">
    <source>
        <dbReference type="PROSITE" id="PS01124"/>
    </source>
</evidence>
<dbReference type="PROSITE" id="PS01124">
    <property type="entry name" value="HTH_ARAC_FAMILY_2"/>
    <property type="match status" value="1"/>
</dbReference>
<evidence type="ECO:0000256" key="2">
    <source>
        <dbReference type="ARBA" id="ARBA00023125"/>
    </source>
</evidence>
<keyword evidence="1" id="KW-0805">Transcription regulation</keyword>
<keyword evidence="4" id="KW-0812">Transmembrane</keyword>
<keyword evidence="2" id="KW-0238">DNA-binding</keyword>
<dbReference type="EMBL" id="QGDT01000013">
    <property type="protein sequence ID" value="PWJ55540.1"/>
    <property type="molecule type" value="Genomic_DNA"/>
</dbReference>
<dbReference type="Proteomes" id="UP000245880">
    <property type="component" value="Unassembled WGS sequence"/>
</dbReference>
<accession>A0A316AEX8</accession>
<dbReference type="AlphaFoldDB" id="A0A316AEX8"/>
<organism evidence="6 7">
    <name type="scientific">Dyadobacter jejuensis</name>
    <dbReference type="NCBI Taxonomy" id="1082580"/>
    <lineage>
        <taxon>Bacteria</taxon>
        <taxon>Pseudomonadati</taxon>
        <taxon>Bacteroidota</taxon>
        <taxon>Cytophagia</taxon>
        <taxon>Cytophagales</taxon>
        <taxon>Spirosomataceae</taxon>
        <taxon>Dyadobacter</taxon>
    </lineage>
</organism>
<feature type="transmembrane region" description="Helical" evidence="4">
    <location>
        <begin position="170"/>
        <end position="191"/>
    </location>
</feature>
<feature type="transmembrane region" description="Helical" evidence="4">
    <location>
        <begin position="197"/>
        <end position="214"/>
    </location>
</feature>
<evidence type="ECO:0000313" key="6">
    <source>
        <dbReference type="EMBL" id="PWJ55540.1"/>
    </source>
</evidence>
<dbReference type="PANTHER" id="PTHR43280">
    <property type="entry name" value="ARAC-FAMILY TRANSCRIPTIONAL REGULATOR"/>
    <property type="match status" value="1"/>
</dbReference>
<keyword evidence="4" id="KW-1133">Transmembrane helix</keyword>
<keyword evidence="7" id="KW-1185">Reference proteome</keyword>
<feature type="transmembrane region" description="Helical" evidence="4">
    <location>
        <begin position="88"/>
        <end position="110"/>
    </location>
</feature>
<feature type="transmembrane region" description="Helical" evidence="4">
    <location>
        <begin position="6"/>
        <end position="22"/>
    </location>
</feature>
<feature type="transmembrane region" description="Helical" evidence="4">
    <location>
        <begin position="29"/>
        <end position="47"/>
    </location>
</feature>
<dbReference type="InterPro" id="IPR018060">
    <property type="entry name" value="HTH_AraC"/>
</dbReference>
<dbReference type="InterPro" id="IPR009057">
    <property type="entry name" value="Homeodomain-like_sf"/>
</dbReference>
<evidence type="ECO:0000313" key="7">
    <source>
        <dbReference type="Proteomes" id="UP000245880"/>
    </source>
</evidence>
<keyword evidence="4" id="KW-0472">Membrane</keyword>
<proteinExistence type="predicted"/>
<dbReference type="GO" id="GO:0003700">
    <property type="term" value="F:DNA-binding transcription factor activity"/>
    <property type="evidence" value="ECO:0007669"/>
    <property type="project" value="InterPro"/>
</dbReference>
<dbReference type="Gene3D" id="1.10.10.60">
    <property type="entry name" value="Homeodomain-like"/>
    <property type="match status" value="2"/>
</dbReference>
<comment type="caution">
    <text evidence="6">The sequence shown here is derived from an EMBL/GenBank/DDBJ whole genome shotgun (WGS) entry which is preliminary data.</text>
</comment>
<dbReference type="SMART" id="SM00342">
    <property type="entry name" value="HTH_ARAC"/>
    <property type="match status" value="1"/>
</dbReference>
<feature type="transmembrane region" description="Helical" evidence="4">
    <location>
        <begin position="53"/>
        <end position="76"/>
    </location>
</feature>
<name>A0A316AEX8_9BACT</name>
<evidence type="ECO:0000256" key="3">
    <source>
        <dbReference type="ARBA" id="ARBA00023163"/>
    </source>
</evidence>
<feature type="transmembrane region" description="Helical" evidence="4">
    <location>
        <begin position="130"/>
        <end position="149"/>
    </location>
</feature>
<dbReference type="PANTHER" id="PTHR43280:SF29">
    <property type="entry name" value="ARAC-FAMILY TRANSCRIPTIONAL REGULATOR"/>
    <property type="match status" value="1"/>
</dbReference>
<evidence type="ECO:0000256" key="1">
    <source>
        <dbReference type="ARBA" id="ARBA00023015"/>
    </source>
</evidence>
<feature type="domain" description="HTH araC/xylS-type" evidence="5">
    <location>
        <begin position="264"/>
        <end position="368"/>
    </location>
</feature>
<keyword evidence="3" id="KW-0804">Transcription</keyword>
<reference evidence="6 7" key="1">
    <citation type="submission" date="2018-03" db="EMBL/GenBank/DDBJ databases">
        <title>Genomic Encyclopedia of Archaeal and Bacterial Type Strains, Phase II (KMG-II): from individual species to whole genera.</title>
        <authorList>
            <person name="Goeker M."/>
        </authorList>
    </citation>
    <scope>NUCLEOTIDE SEQUENCE [LARGE SCALE GENOMIC DNA]</scope>
    <source>
        <strain evidence="6 7">DSM 100346</strain>
    </source>
</reference>
<sequence length="374" mass="43797">MIFIIGIFVSIFLAILLFSKSGRKLPDRILAIWLLIIGIHIFTYYSFSTGLIYRYNFLIGLNFPFPFLHGPILYIYTLSITQPERPKLKIWLGHFVLPLVVLASTVSFLLLPMDQKIYVFRNEGEGYETFLLSINVILSLSGLTYIYITNKLLLKHRHRILQEFSYKEKINLDWLQFLFFGMGLIWISIILNLSDNWIFTLATLFVIFIGYFGISQSNIFNYQQPENIGSESEIILDDQGDGLDTKRKYAKSGLTKSSSEDLHHRLTLLMRQHRLYREPGLTLVELANRLDIHPNYLSQVINEIEKNNFYDYINGLRIEEFKKEIIKAENKKYTLIYVAFDCGFNSKSAFNRYFKKIEGQSPTEFLKSYENENL</sequence>
<dbReference type="SUPFAM" id="SSF46689">
    <property type="entry name" value="Homeodomain-like"/>
    <property type="match status" value="1"/>
</dbReference>
<dbReference type="Pfam" id="PF12833">
    <property type="entry name" value="HTH_18"/>
    <property type="match status" value="1"/>
</dbReference>
<evidence type="ECO:0000256" key="4">
    <source>
        <dbReference type="SAM" id="Phobius"/>
    </source>
</evidence>
<gene>
    <name evidence="6" type="ORF">CLV98_11316</name>
</gene>
<dbReference type="GO" id="GO:0043565">
    <property type="term" value="F:sequence-specific DNA binding"/>
    <property type="evidence" value="ECO:0007669"/>
    <property type="project" value="InterPro"/>
</dbReference>